<evidence type="ECO:0000313" key="2">
    <source>
        <dbReference type="Proteomes" id="UP000039046"/>
    </source>
</evidence>
<keyword evidence="2" id="KW-1185">Reference proteome</keyword>
<dbReference type="Proteomes" id="UP000039046">
    <property type="component" value="Unassembled WGS sequence"/>
</dbReference>
<evidence type="ECO:0000313" key="1">
    <source>
        <dbReference type="EMBL" id="CEJ91565.1"/>
    </source>
</evidence>
<dbReference type="HOGENOM" id="CLU_1866523_0_0_1"/>
<organism evidence="1 2">
    <name type="scientific">[Torrubiella] hemipterigena</name>
    <dbReference type="NCBI Taxonomy" id="1531966"/>
    <lineage>
        <taxon>Eukaryota</taxon>
        <taxon>Fungi</taxon>
        <taxon>Dikarya</taxon>
        <taxon>Ascomycota</taxon>
        <taxon>Pezizomycotina</taxon>
        <taxon>Sordariomycetes</taxon>
        <taxon>Hypocreomycetidae</taxon>
        <taxon>Hypocreales</taxon>
        <taxon>Clavicipitaceae</taxon>
        <taxon>Clavicipitaceae incertae sedis</taxon>
        <taxon>'Torrubiella' clade</taxon>
    </lineage>
</organism>
<gene>
    <name evidence="1" type="ORF">VHEMI07267</name>
</gene>
<proteinExistence type="predicted"/>
<sequence>MMACLDGLRKTHLPSLSKHEYSRQAHWSESKGNHYRSGGISSDLTVSYDNSRQQTLLFSHDIPGCLAMLPQGPANRRLHKQPLLSGYSPRKEGSVTKINNTNMSHFRIASPSAWLLQCRLRLIRPRKLLLFFGTVQD</sequence>
<dbReference type="EMBL" id="CDHN01000004">
    <property type="protein sequence ID" value="CEJ91565.1"/>
    <property type="molecule type" value="Genomic_DNA"/>
</dbReference>
<dbReference type="AlphaFoldDB" id="A0A0A1TL21"/>
<reference evidence="1 2" key="1">
    <citation type="journal article" date="2015" name="Genome Announc.">
        <title>Draft Genome Sequence and Gene Annotation of the Entomopathogenic Fungus Verticillium hemipterigenum.</title>
        <authorList>
            <person name="Horn F."/>
            <person name="Habel A."/>
            <person name="Scharf D.H."/>
            <person name="Dworschak J."/>
            <person name="Brakhage A.A."/>
            <person name="Guthke R."/>
            <person name="Hertweck C."/>
            <person name="Linde J."/>
        </authorList>
    </citation>
    <scope>NUCLEOTIDE SEQUENCE [LARGE SCALE GENOMIC DNA]</scope>
</reference>
<accession>A0A0A1TL21</accession>
<protein>
    <submittedName>
        <fullName evidence="1">Uncharacterized protein</fullName>
    </submittedName>
</protein>
<name>A0A0A1TL21_9HYPO</name>